<protein>
    <submittedName>
        <fullName evidence="1">Uncharacterized protein</fullName>
    </submittedName>
</protein>
<sequence length="81" mass="9096">MKVHDQLWGFIVSCLCCSVNSIDRECMLLDGARISTPENLLNFTTLDCQLLQCSSTVRGKLVLVVGHFESFLVPKVHVWSI</sequence>
<dbReference type="EMBL" id="AP015037">
    <property type="protein sequence ID" value="BAT84885.1"/>
    <property type="molecule type" value="Genomic_DNA"/>
</dbReference>
<dbReference type="Proteomes" id="UP000291084">
    <property type="component" value="Chromosome 4"/>
</dbReference>
<reference evidence="1 2" key="1">
    <citation type="journal article" date="2015" name="Sci. Rep.">
        <title>The power of single molecule real-time sequencing technology in the de novo assembly of a eukaryotic genome.</title>
        <authorList>
            <person name="Sakai H."/>
            <person name="Naito K."/>
            <person name="Ogiso-Tanaka E."/>
            <person name="Takahashi Y."/>
            <person name="Iseki K."/>
            <person name="Muto C."/>
            <person name="Satou K."/>
            <person name="Teruya K."/>
            <person name="Shiroma A."/>
            <person name="Shimoji M."/>
            <person name="Hirano T."/>
            <person name="Itoh T."/>
            <person name="Kaga A."/>
            <person name="Tomooka N."/>
        </authorList>
    </citation>
    <scope>NUCLEOTIDE SEQUENCE [LARGE SCALE GENOMIC DNA]</scope>
    <source>
        <strain evidence="2">cv. Shumari</strain>
    </source>
</reference>
<keyword evidence="2" id="KW-1185">Reference proteome</keyword>
<organism evidence="1 2">
    <name type="scientific">Vigna angularis var. angularis</name>
    <dbReference type="NCBI Taxonomy" id="157739"/>
    <lineage>
        <taxon>Eukaryota</taxon>
        <taxon>Viridiplantae</taxon>
        <taxon>Streptophyta</taxon>
        <taxon>Embryophyta</taxon>
        <taxon>Tracheophyta</taxon>
        <taxon>Spermatophyta</taxon>
        <taxon>Magnoliopsida</taxon>
        <taxon>eudicotyledons</taxon>
        <taxon>Gunneridae</taxon>
        <taxon>Pentapetalae</taxon>
        <taxon>rosids</taxon>
        <taxon>fabids</taxon>
        <taxon>Fabales</taxon>
        <taxon>Fabaceae</taxon>
        <taxon>Papilionoideae</taxon>
        <taxon>50 kb inversion clade</taxon>
        <taxon>NPAAA clade</taxon>
        <taxon>indigoferoid/millettioid clade</taxon>
        <taxon>Phaseoleae</taxon>
        <taxon>Vigna</taxon>
    </lineage>
</organism>
<dbReference type="AlphaFoldDB" id="A0A0S3RWB9"/>
<evidence type="ECO:0000313" key="2">
    <source>
        <dbReference type="Proteomes" id="UP000291084"/>
    </source>
</evidence>
<evidence type="ECO:0000313" key="1">
    <source>
        <dbReference type="EMBL" id="BAT84885.1"/>
    </source>
</evidence>
<proteinExistence type="predicted"/>
<accession>A0A0S3RWB9</accession>
<gene>
    <name evidence="1" type="primary">Vigan.04G235500</name>
    <name evidence="1" type="ORF">VIGAN_04235500</name>
</gene>
<name>A0A0S3RWB9_PHAAN</name>